<dbReference type="EMBL" id="JAHQIW010005659">
    <property type="protein sequence ID" value="KAJ1366782.1"/>
    <property type="molecule type" value="Genomic_DNA"/>
</dbReference>
<accession>A0AAD5QZL6</accession>
<keyword evidence="2" id="KW-1185">Reference proteome</keyword>
<dbReference type="Proteomes" id="UP001196413">
    <property type="component" value="Unassembled WGS sequence"/>
</dbReference>
<dbReference type="AlphaFoldDB" id="A0AAD5QZL6"/>
<proteinExistence type="predicted"/>
<gene>
    <name evidence="1" type="ORF">KIN20_027543</name>
</gene>
<reference evidence="1" key="1">
    <citation type="submission" date="2021-06" db="EMBL/GenBank/DDBJ databases">
        <title>Parelaphostrongylus tenuis whole genome reference sequence.</title>
        <authorList>
            <person name="Garwood T.J."/>
            <person name="Larsen P.A."/>
            <person name="Fountain-Jones N.M."/>
            <person name="Garbe J.R."/>
            <person name="Macchietto M.G."/>
            <person name="Kania S.A."/>
            <person name="Gerhold R.W."/>
            <person name="Richards J.E."/>
            <person name="Wolf T.M."/>
        </authorList>
    </citation>
    <scope>NUCLEOTIDE SEQUENCE</scope>
    <source>
        <strain evidence="1">MNPRO001-30</strain>
        <tissue evidence="1">Meninges</tissue>
    </source>
</reference>
<sequence>MYQSVFLALELASSRVEGLVQHLVMQTVSDVLESQCRSALLPEALISKILSQLSVTIAYEPMNCQKVVVSLTETVESSIYSIHFEGFQVDT</sequence>
<protein>
    <submittedName>
        <fullName evidence="1">Uncharacterized protein</fullName>
    </submittedName>
</protein>
<organism evidence="1 2">
    <name type="scientific">Parelaphostrongylus tenuis</name>
    <name type="common">Meningeal worm</name>
    <dbReference type="NCBI Taxonomy" id="148309"/>
    <lineage>
        <taxon>Eukaryota</taxon>
        <taxon>Metazoa</taxon>
        <taxon>Ecdysozoa</taxon>
        <taxon>Nematoda</taxon>
        <taxon>Chromadorea</taxon>
        <taxon>Rhabditida</taxon>
        <taxon>Rhabditina</taxon>
        <taxon>Rhabditomorpha</taxon>
        <taxon>Strongyloidea</taxon>
        <taxon>Metastrongylidae</taxon>
        <taxon>Parelaphostrongylus</taxon>
    </lineage>
</organism>
<evidence type="ECO:0000313" key="2">
    <source>
        <dbReference type="Proteomes" id="UP001196413"/>
    </source>
</evidence>
<name>A0AAD5QZL6_PARTN</name>
<comment type="caution">
    <text evidence="1">The sequence shown here is derived from an EMBL/GenBank/DDBJ whole genome shotgun (WGS) entry which is preliminary data.</text>
</comment>
<evidence type="ECO:0000313" key="1">
    <source>
        <dbReference type="EMBL" id="KAJ1366782.1"/>
    </source>
</evidence>